<comment type="caution">
    <text evidence="2">The sequence shown here is derived from an EMBL/GenBank/DDBJ whole genome shotgun (WGS) entry which is preliminary data.</text>
</comment>
<organism evidence="2 3">
    <name type="scientific">Rubroshorea leprosula</name>
    <dbReference type="NCBI Taxonomy" id="152421"/>
    <lineage>
        <taxon>Eukaryota</taxon>
        <taxon>Viridiplantae</taxon>
        <taxon>Streptophyta</taxon>
        <taxon>Embryophyta</taxon>
        <taxon>Tracheophyta</taxon>
        <taxon>Spermatophyta</taxon>
        <taxon>Magnoliopsida</taxon>
        <taxon>eudicotyledons</taxon>
        <taxon>Gunneridae</taxon>
        <taxon>Pentapetalae</taxon>
        <taxon>rosids</taxon>
        <taxon>malvids</taxon>
        <taxon>Malvales</taxon>
        <taxon>Dipterocarpaceae</taxon>
        <taxon>Rubroshorea</taxon>
    </lineage>
</organism>
<accession>A0AAV5KEG3</accession>
<evidence type="ECO:0000256" key="1">
    <source>
        <dbReference type="SAM" id="MobiDB-lite"/>
    </source>
</evidence>
<feature type="compositionally biased region" description="Basic residues" evidence="1">
    <location>
        <begin position="187"/>
        <end position="200"/>
    </location>
</feature>
<proteinExistence type="predicted"/>
<protein>
    <submittedName>
        <fullName evidence="2">Uncharacterized protein</fullName>
    </submittedName>
</protein>
<dbReference type="EMBL" id="BPVZ01000061">
    <property type="protein sequence ID" value="GKV22983.1"/>
    <property type="molecule type" value="Genomic_DNA"/>
</dbReference>
<gene>
    <name evidence="2" type="ORF">SLEP1_g32777</name>
</gene>
<feature type="region of interest" description="Disordered" evidence="1">
    <location>
        <begin position="177"/>
        <end position="200"/>
    </location>
</feature>
<evidence type="ECO:0000313" key="3">
    <source>
        <dbReference type="Proteomes" id="UP001054252"/>
    </source>
</evidence>
<dbReference type="InterPro" id="IPR025322">
    <property type="entry name" value="PADRE_dom"/>
</dbReference>
<feature type="compositionally biased region" description="Basic and acidic residues" evidence="1">
    <location>
        <begin position="177"/>
        <end position="186"/>
    </location>
</feature>
<keyword evidence="3" id="KW-1185">Reference proteome</keyword>
<dbReference type="PANTHER" id="PTHR33052">
    <property type="entry name" value="DUF4228 DOMAIN PROTEIN-RELATED"/>
    <property type="match status" value="1"/>
</dbReference>
<dbReference type="Pfam" id="PF14009">
    <property type="entry name" value="PADRE"/>
    <property type="match status" value="1"/>
</dbReference>
<dbReference type="AlphaFoldDB" id="A0AAV5KEG3"/>
<sequence length="229" mass="25898">MAACSCNGCLVLHNSCISGRIRKLESMDIFRHLGAGQTNRDPGNHKEFRRAPVCMDKTLESRDISVRIVHAGGKEKLYQNVIPASQVMEKYPGMCVARPGVFKKPHESLLWPEENLLPGQKYYMIPSTTAQKLKRRVRRPGKGNEMASDERITWDISEENMEASVYSAKEIYVPKVSQDRRQERRVKNASRSKGGRVVKKHFVPPLPRTISIKEAGWAPSLNSVQEISP</sequence>
<name>A0AAV5KEG3_9ROSI</name>
<evidence type="ECO:0000313" key="2">
    <source>
        <dbReference type="EMBL" id="GKV22983.1"/>
    </source>
</evidence>
<dbReference type="Proteomes" id="UP001054252">
    <property type="component" value="Unassembled WGS sequence"/>
</dbReference>
<reference evidence="2 3" key="1">
    <citation type="journal article" date="2021" name="Commun. Biol.">
        <title>The genome of Shorea leprosula (Dipterocarpaceae) highlights the ecological relevance of drought in aseasonal tropical rainforests.</title>
        <authorList>
            <person name="Ng K.K.S."/>
            <person name="Kobayashi M.J."/>
            <person name="Fawcett J.A."/>
            <person name="Hatakeyama M."/>
            <person name="Paape T."/>
            <person name="Ng C.H."/>
            <person name="Ang C.C."/>
            <person name="Tnah L.H."/>
            <person name="Lee C.T."/>
            <person name="Nishiyama T."/>
            <person name="Sese J."/>
            <person name="O'Brien M.J."/>
            <person name="Copetti D."/>
            <person name="Mohd Noor M.I."/>
            <person name="Ong R.C."/>
            <person name="Putra M."/>
            <person name="Sireger I.Z."/>
            <person name="Indrioko S."/>
            <person name="Kosugi Y."/>
            <person name="Izuno A."/>
            <person name="Isagi Y."/>
            <person name="Lee S.L."/>
            <person name="Shimizu K.K."/>
        </authorList>
    </citation>
    <scope>NUCLEOTIDE SEQUENCE [LARGE SCALE GENOMIC DNA]</scope>
    <source>
        <strain evidence="2">214</strain>
    </source>
</reference>